<dbReference type="InterPro" id="IPR027417">
    <property type="entry name" value="P-loop_NTPase"/>
</dbReference>
<reference evidence="5 6" key="1">
    <citation type="submission" date="2020-08" db="EMBL/GenBank/DDBJ databases">
        <title>Genomic Encyclopedia of Type Strains, Phase III (KMG-III): the genomes of soil and plant-associated and newly described type strains.</title>
        <authorList>
            <person name="Whitman W."/>
        </authorList>
    </citation>
    <scope>NUCLEOTIDE SEQUENCE [LARGE SCALE GENOMIC DNA]</scope>
    <source>
        <strain evidence="5 6">CECT 7015</strain>
    </source>
</reference>
<evidence type="ECO:0000256" key="3">
    <source>
        <dbReference type="SAM" id="MobiDB-lite"/>
    </source>
</evidence>
<evidence type="ECO:0000313" key="5">
    <source>
        <dbReference type="EMBL" id="MBB3148130.1"/>
    </source>
</evidence>
<dbReference type="GO" id="GO:0043531">
    <property type="term" value="F:ADP binding"/>
    <property type="evidence" value="ECO:0007669"/>
    <property type="project" value="InterPro"/>
</dbReference>
<proteinExistence type="predicted"/>
<gene>
    <name evidence="5" type="ORF">FHS21_004573</name>
</gene>
<organism evidence="5 6">
    <name type="scientific">Phyllobacterium trifolii</name>
    <dbReference type="NCBI Taxonomy" id="300193"/>
    <lineage>
        <taxon>Bacteria</taxon>
        <taxon>Pseudomonadati</taxon>
        <taxon>Pseudomonadota</taxon>
        <taxon>Alphaproteobacteria</taxon>
        <taxon>Hyphomicrobiales</taxon>
        <taxon>Phyllobacteriaceae</taxon>
        <taxon>Phyllobacterium</taxon>
    </lineage>
</organism>
<dbReference type="InterPro" id="IPR001867">
    <property type="entry name" value="OmpR/PhoB-type_DNA-bd"/>
</dbReference>
<dbReference type="SMART" id="SM00862">
    <property type="entry name" value="Trans_reg_C"/>
    <property type="match status" value="1"/>
</dbReference>
<comment type="caution">
    <text evidence="5">The sequence shown here is derived from an EMBL/GenBank/DDBJ whole genome shotgun (WGS) entry which is preliminary data.</text>
</comment>
<dbReference type="Gene3D" id="1.10.10.10">
    <property type="entry name" value="Winged helix-like DNA-binding domain superfamily/Winged helix DNA-binding domain"/>
    <property type="match status" value="1"/>
</dbReference>
<evidence type="ECO:0000256" key="1">
    <source>
        <dbReference type="ARBA" id="ARBA00023125"/>
    </source>
</evidence>
<dbReference type="CDD" id="cd00383">
    <property type="entry name" value="trans_reg_C"/>
    <property type="match status" value="1"/>
</dbReference>
<dbReference type="Gene3D" id="1.25.40.10">
    <property type="entry name" value="Tetratricopeptide repeat domain"/>
    <property type="match status" value="1"/>
</dbReference>
<dbReference type="AlphaFoldDB" id="A0A839UGZ9"/>
<keyword evidence="6" id="KW-1185">Reference proteome</keyword>
<feature type="domain" description="OmpR/PhoB-type" evidence="4">
    <location>
        <begin position="26"/>
        <end position="124"/>
    </location>
</feature>
<dbReference type="InterPro" id="IPR002182">
    <property type="entry name" value="NB-ARC"/>
</dbReference>
<dbReference type="Pfam" id="PF00931">
    <property type="entry name" value="NB-ARC"/>
    <property type="match status" value="1"/>
</dbReference>
<dbReference type="GO" id="GO:0003677">
    <property type="term" value="F:DNA binding"/>
    <property type="evidence" value="ECO:0007669"/>
    <property type="project" value="UniProtKB-UniRule"/>
</dbReference>
<evidence type="ECO:0000256" key="2">
    <source>
        <dbReference type="PROSITE-ProRule" id="PRU01091"/>
    </source>
</evidence>
<dbReference type="Pfam" id="PF00486">
    <property type="entry name" value="Trans_reg_C"/>
    <property type="match status" value="1"/>
</dbReference>
<dbReference type="SUPFAM" id="SSF46894">
    <property type="entry name" value="C-terminal effector domain of the bipartite response regulators"/>
    <property type="match status" value="1"/>
</dbReference>
<dbReference type="InterPro" id="IPR036388">
    <property type="entry name" value="WH-like_DNA-bd_sf"/>
</dbReference>
<dbReference type="InterPro" id="IPR011990">
    <property type="entry name" value="TPR-like_helical_dom_sf"/>
</dbReference>
<evidence type="ECO:0000259" key="4">
    <source>
        <dbReference type="PROSITE" id="PS51755"/>
    </source>
</evidence>
<evidence type="ECO:0000313" key="6">
    <source>
        <dbReference type="Proteomes" id="UP000554520"/>
    </source>
</evidence>
<dbReference type="InterPro" id="IPR016032">
    <property type="entry name" value="Sig_transdc_resp-reg_C-effctor"/>
</dbReference>
<dbReference type="GO" id="GO:0000160">
    <property type="term" value="P:phosphorelay signal transduction system"/>
    <property type="evidence" value="ECO:0007669"/>
    <property type="project" value="InterPro"/>
</dbReference>
<protein>
    <submittedName>
        <fullName evidence="5">Putative ATPase/DNA-binding winged helix-turn-helix (WHTH) protein</fullName>
    </submittedName>
</protein>
<dbReference type="RefSeq" id="WP_183663930.1">
    <property type="nucleotide sequence ID" value="NZ_JACHXN010000017.1"/>
</dbReference>
<accession>A0A839UGZ9</accession>
<name>A0A839UGZ9_9HYPH</name>
<dbReference type="PRINTS" id="PR00364">
    <property type="entry name" value="DISEASERSIST"/>
</dbReference>
<dbReference type="InterPro" id="IPR058852">
    <property type="entry name" value="HTH_77"/>
</dbReference>
<dbReference type="GO" id="GO:0006355">
    <property type="term" value="P:regulation of DNA-templated transcription"/>
    <property type="evidence" value="ECO:0007669"/>
    <property type="project" value="InterPro"/>
</dbReference>
<dbReference type="PROSITE" id="PS51755">
    <property type="entry name" value="OMPR_PHOB"/>
    <property type="match status" value="1"/>
</dbReference>
<dbReference type="PANTHER" id="PTHR47691">
    <property type="entry name" value="REGULATOR-RELATED"/>
    <property type="match status" value="1"/>
</dbReference>
<dbReference type="Pfam" id="PF25872">
    <property type="entry name" value="HTH_77"/>
    <property type="match status" value="1"/>
</dbReference>
<dbReference type="EMBL" id="JACHXN010000017">
    <property type="protein sequence ID" value="MBB3148130.1"/>
    <property type="molecule type" value="Genomic_DNA"/>
</dbReference>
<sequence>MTGHAMARMEVLSVPPHREAGTPAVGATVSFGSFRLDYAQRLLLKDGEPVRVGSRALDLLIALIDQAGKIVSRHELLDLVWRDVVVDEAGVRVHMASLRRTLGDGRDGARYIVNVAGRGYSFVAPITRSNRDPQPLPPPASRARLATGRVPPPPPRTLIGREAVVSSLSELLLTRRFISIVGSGGIGKTTVAAAIVQRLRSQFGDENVVFVDFGAISEGKLVAGAVVSAVGCTISGTDPAVELLTFLADKRMLIVFDSCEHLIDQISYLADQLFQRAPGVHLLITSRESLRVEGETVHLLSPLAYPVCEFPTASKALETPAVQLFMDRASSGGFREELSDIDAPVVSEICHRTDGIPLAIELVASRVGTYGIHGVANLLASNMELRLTGRRNVAPRHRTLEAMLDWSFMLLAEKEQKVLCRLSAFVGLFTMEATCAVASDEGPAHDAVTTVLANLVDKSLVRVHPLGDAVYYRLLDTTRAYAAAKLVQAGESELIVKRHAHYFAMLFNAIALEQGGGYANMERLAPHIGNVRKALEWSFSHEDSRVIGVELAADAVPLFLGLWLLAECRHWSSLALRDMKGRSETTEREVRLLEAFALSSMHTGGNSQEVRAALERGLDLTETDGRRLPQIHLIAGLNIFLTRIGDFEGALAVAKRCVAIARGRDSSPDQAIAEWMLGSGHHLAGDQLAAWEHYERGFRIEADIGGLDAHVFGFNHRLRALLGRARVLWLLGSPKAGCQLARAVIDESANASPPTNYCICVLYCVPVLLWSGDTESSYAPIERALAHAERHSLFPYAGAALALKGEWLVMTGQESRGLDDLRQALKLLHRENYGIVVPATLRALARGLVQCGRHDEARATIDAAIFTAIEVGQKFYLPELLRTQGEIVLMSPHRDVNATELSFLAALDHARAQGALGWELKVAVPLARLLREQGRDAEAFQLLEQIYEAHSERTGTTDLADAKSILESLK</sequence>
<dbReference type="SUPFAM" id="SSF48452">
    <property type="entry name" value="TPR-like"/>
    <property type="match status" value="2"/>
</dbReference>
<keyword evidence="1 2" id="KW-0238">DNA-binding</keyword>
<dbReference type="SUPFAM" id="SSF52540">
    <property type="entry name" value="P-loop containing nucleoside triphosphate hydrolases"/>
    <property type="match status" value="1"/>
</dbReference>
<dbReference type="Gene3D" id="3.40.50.300">
    <property type="entry name" value="P-loop containing nucleotide triphosphate hydrolases"/>
    <property type="match status" value="1"/>
</dbReference>
<feature type="DNA-binding region" description="OmpR/PhoB-type" evidence="2">
    <location>
        <begin position="26"/>
        <end position="124"/>
    </location>
</feature>
<dbReference type="Proteomes" id="UP000554520">
    <property type="component" value="Unassembled WGS sequence"/>
</dbReference>
<feature type="region of interest" description="Disordered" evidence="3">
    <location>
        <begin position="127"/>
        <end position="152"/>
    </location>
</feature>
<dbReference type="PANTHER" id="PTHR47691:SF3">
    <property type="entry name" value="HTH-TYPE TRANSCRIPTIONAL REGULATOR RV0890C-RELATED"/>
    <property type="match status" value="1"/>
</dbReference>